<dbReference type="InterPro" id="IPR018060">
    <property type="entry name" value="HTH_AraC"/>
</dbReference>
<comment type="caution">
    <text evidence="5">The sequence shown here is derived from an EMBL/GenBank/DDBJ whole genome shotgun (WGS) entry which is preliminary data.</text>
</comment>
<dbReference type="Pfam" id="PF12833">
    <property type="entry name" value="HTH_18"/>
    <property type="match status" value="1"/>
</dbReference>
<dbReference type="RefSeq" id="WP_116008334.1">
    <property type="nucleotide sequence ID" value="NZ_QUOU01000001.1"/>
</dbReference>
<proteinExistence type="predicted"/>
<dbReference type="GO" id="GO:0000976">
    <property type="term" value="F:transcription cis-regulatory region binding"/>
    <property type="evidence" value="ECO:0007669"/>
    <property type="project" value="TreeGrafter"/>
</dbReference>
<dbReference type="OrthoDB" id="6816069at2"/>
<keyword evidence="2" id="KW-0238">DNA-binding</keyword>
<dbReference type="GO" id="GO:0005829">
    <property type="term" value="C:cytosol"/>
    <property type="evidence" value="ECO:0007669"/>
    <property type="project" value="TreeGrafter"/>
</dbReference>
<name>A0A3E0TS96_9GAMM</name>
<dbReference type="EMBL" id="QUOU01000001">
    <property type="protein sequence ID" value="REL27250.1"/>
    <property type="molecule type" value="Genomic_DNA"/>
</dbReference>
<organism evidence="5 6">
    <name type="scientific">Thalassotalea euphylliae</name>
    <dbReference type="NCBI Taxonomy" id="1655234"/>
    <lineage>
        <taxon>Bacteria</taxon>
        <taxon>Pseudomonadati</taxon>
        <taxon>Pseudomonadota</taxon>
        <taxon>Gammaproteobacteria</taxon>
        <taxon>Alteromonadales</taxon>
        <taxon>Colwelliaceae</taxon>
        <taxon>Thalassotalea</taxon>
    </lineage>
</organism>
<dbReference type="PROSITE" id="PS01124">
    <property type="entry name" value="HTH_ARAC_FAMILY_2"/>
    <property type="match status" value="1"/>
</dbReference>
<reference evidence="5 6" key="1">
    <citation type="submission" date="2018-08" db="EMBL/GenBank/DDBJ databases">
        <title>Thalassotalea euphylliae genome.</title>
        <authorList>
            <person name="Summers S."/>
            <person name="Rice S.A."/>
            <person name="Freckelton M.L."/>
            <person name="Nedved B.T."/>
            <person name="Hadfield M.G."/>
        </authorList>
    </citation>
    <scope>NUCLEOTIDE SEQUENCE [LARGE SCALE GENOMIC DNA]</scope>
    <source>
        <strain evidence="5 6">H1</strain>
    </source>
</reference>
<protein>
    <submittedName>
        <fullName evidence="5">AraC family transcriptional regulator</fullName>
    </submittedName>
</protein>
<dbReference type="SUPFAM" id="SSF46689">
    <property type="entry name" value="Homeodomain-like"/>
    <property type="match status" value="1"/>
</dbReference>
<evidence type="ECO:0000256" key="1">
    <source>
        <dbReference type="ARBA" id="ARBA00023015"/>
    </source>
</evidence>
<dbReference type="Pfam" id="PF12625">
    <property type="entry name" value="Arabinose_bd"/>
    <property type="match status" value="1"/>
</dbReference>
<evidence type="ECO:0000256" key="2">
    <source>
        <dbReference type="ARBA" id="ARBA00023125"/>
    </source>
</evidence>
<dbReference type="PANTHER" id="PTHR47894">
    <property type="entry name" value="HTH-TYPE TRANSCRIPTIONAL REGULATOR GADX"/>
    <property type="match status" value="1"/>
</dbReference>
<evidence type="ECO:0000313" key="5">
    <source>
        <dbReference type="EMBL" id="REL27250.1"/>
    </source>
</evidence>
<dbReference type="SMART" id="SM00342">
    <property type="entry name" value="HTH_ARAC"/>
    <property type="match status" value="1"/>
</dbReference>
<dbReference type="Proteomes" id="UP000256478">
    <property type="component" value="Unassembled WGS sequence"/>
</dbReference>
<evidence type="ECO:0000256" key="3">
    <source>
        <dbReference type="ARBA" id="ARBA00023163"/>
    </source>
</evidence>
<keyword evidence="1" id="KW-0805">Transcription regulation</keyword>
<dbReference type="PANTHER" id="PTHR47894:SF1">
    <property type="entry name" value="HTH-TYPE TRANSCRIPTIONAL REGULATOR VQSM"/>
    <property type="match status" value="1"/>
</dbReference>
<dbReference type="PRINTS" id="PR00032">
    <property type="entry name" value="HTHARAC"/>
</dbReference>
<sequence length="349" mass="39629">MTGDIDKLHRENWWLQPSIHPSYARILCAYIKNNGFAIERLLIGSTLTWQTLLEQQRFISFEQFRRLVLNALAIMQKPWLGLEVARLLPVSVHGSLGYGAVTAPTVKSAFKLIEQAMATRITLFNFEYQATDFGARFTIHERSPLQELTQVMYPMLLGSFCDIVEKTTGKKAASIPVSLPYAKPEWSAKYREFFPEFDYTFSSEHFFVEIPHQLLNTHSLTADDYAYRNALRECHQLIAIREQGGALSERIKTHLFSANVLCSSQAQVASAMGMSVSTLIRKLKSEHTSFQALLNEVRAELACWQLQNSKASIESIAEAVGFIDTSNFSRVFKGWMGCTPSQFRRLHVS</sequence>
<dbReference type="GO" id="GO:0003700">
    <property type="term" value="F:DNA-binding transcription factor activity"/>
    <property type="evidence" value="ECO:0007669"/>
    <property type="project" value="InterPro"/>
</dbReference>
<dbReference type="Gene3D" id="1.10.10.60">
    <property type="entry name" value="Homeodomain-like"/>
    <property type="match status" value="1"/>
</dbReference>
<gene>
    <name evidence="5" type="ORF">DXX93_12190</name>
</gene>
<feature type="domain" description="HTH araC/xylS-type" evidence="4">
    <location>
        <begin position="245"/>
        <end position="346"/>
    </location>
</feature>
<dbReference type="InterPro" id="IPR009057">
    <property type="entry name" value="Homeodomain-like_sf"/>
</dbReference>
<dbReference type="InterPro" id="IPR032687">
    <property type="entry name" value="AraC-type_N"/>
</dbReference>
<keyword evidence="3" id="KW-0804">Transcription</keyword>
<accession>A0A3E0TS96</accession>
<evidence type="ECO:0000313" key="6">
    <source>
        <dbReference type="Proteomes" id="UP000256478"/>
    </source>
</evidence>
<dbReference type="AlphaFoldDB" id="A0A3E0TS96"/>
<dbReference type="InterPro" id="IPR020449">
    <property type="entry name" value="Tscrpt_reg_AraC-type_HTH"/>
</dbReference>
<evidence type="ECO:0000259" key="4">
    <source>
        <dbReference type="PROSITE" id="PS01124"/>
    </source>
</evidence>